<name>A0A6C2YP92_9BACT</name>
<dbReference type="KEGG" id="tim:GMBLW1_09510"/>
<evidence type="ECO:0000313" key="2">
    <source>
        <dbReference type="EMBL" id="VIP03009.1"/>
    </source>
</evidence>
<accession>A0A6C2YP92</accession>
<gene>
    <name evidence="2" type="ORF">GMBLW1_09510</name>
</gene>
<dbReference type="RefSeq" id="WP_162658124.1">
    <property type="nucleotide sequence ID" value="NZ_LR593887.1"/>
</dbReference>
<reference evidence="2" key="1">
    <citation type="submission" date="2019-04" db="EMBL/GenBank/DDBJ databases">
        <authorList>
            <consortium name="Science for Life Laboratories"/>
        </authorList>
    </citation>
    <scope>NUCLEOTIDE SEQUENCE</scope>
    <source>
        <strain evidence="2">MBLW1</strain>
    </source>
</reference>
<keyword evidence="1" id="KW-0812">Transmembrane</keyword>
<keyword evidence="3" id="KW-1185">Reference proteome</keyword>
<sequence length="171" mass="19545">MDWRLFWYHFGTPIQIGVGVMLAALGIAIFTKPRNKQRRSNVAVQEFDNRPRLMSTADFQLEQTSTPARGVERRTAVRRSGNPIPVLLTIESERMKPNRVIVVDRSTTGLRLASHENYPPGCVLQVKAENAPDTIPWVPIEICYTRWNGKYFELGCRFAQTPSWNILLLFG</sequence>
<dbReference type="AlphaFoldDB" id="A0A6C2YP92"/>
<dbReference type="Proteomes" id="UP000464378">
    <property type="component" value="Chromosome"/>
</dbReference>
<dbReference type="EMBL" id="LR586016">
    <property type="protein sequence ID" value="VIP03009.1"/>
    <property type="molecule type" value="Genomic_DNA"/>
</dbReference>
<organism evidence="2">
    <name type="scientific">Tuwongella immobilis</name>
    <dbReference type="NCBI Taxonomy" id="692036"/>
    <lineage>
        <taxon>Bacteria</taxon>
        <taxon>Pseudomonadati</taxon>
        <taxon>Planctomycetota</taxon>
        <taxon>Planctomycetia</taxon>
        <taxon>Gemmatales</taxon>
        <taxon>Gemmataceae</taxon>
        <taxon>Tuwongella</taxon>
    </lineage>
</organism>
<keyword evidence="1" id="KW-0472">Membrane</keyword>
<dbReference type="EMBL" id="LR593887">
    <property type="protein sequence ID" value="VTS03114.1"/>
    <property type="molecule type" value="Genomic_DNA"/>
</dbReference>
<keyword evidence="1" id="KW-1133">Transmembrane helix</keyword>
<protein>
    <recommendedName>
        <fullName evidence="4">PilZ domain-containing protein</fullName>
    </recommendedName>
</protein>
<evidence type="ECO:0000256" key="1">
    <source>
        <dbReference type="SAM" id="Phobius"/>
    </source>
</evidence>
<evidence type="ECO:0008006" key="4">
    <source>
        <dbReference type="Google" id="ProtNLM"/>
    </source>
</evidence>
<proteinExistence type="predicted"/>
<feature type="transmembrane region" description="Helical" evidence="1">
    <location>
        <begin position="6"/>
        <end position="30"/>
    </location>
</feature>
<evidence type="ECO:0000313" key="3">
    <source>
        <dbReference type="Proteomes" id="UP000464378"/>
    </source>
</evidence>
<dbReference type="InParanoid" id="A0A6C2YP92"/>